<dbReference type="CDD" id="cd00303">
    <property type="entry name" value="retropepsin_like"/>
    <property type="match status" value="1"/>
</dbReference>
<dbReference type="CTD" id="20239612"/>
<dbReference type="HOGENOM" id="CLU_502778_0_0_1"/>
<name>V4AB10_LOTGI</name>
<organism evidence="1 2">
    <name type="scientific">Lottia gigantea</name>
    <name type="common">Giant owl limpet</name>
    <dbReference type="NCBI Taxonomy" id="225164"/>
    <lineage>
        <taxon>Eukaryota</taxon>
        <taxon>Metazoa</taxon>
        <taxon>Spiralia</taxon>
        <taxon>Lophotrochozoa</taxon>
        <taxon>Mollusca</taxon>
        <taxon>Gastropoda</taxon>
        <taxon>Patellogastropoda</taxon>
        <taxon>Lottioidea</taxon>
        <taxon>Lottiidae</taxon>
        <taxon>Lottia</taxon>
    </lineage>
</organism>
<accession>V4AB10</accession>
<dbReference type="EMBL" id="KB202408">
    <property type="protein sequence ID" value="ESO90481.1"/>
    <property type="molecule type" value="Genomic_DNA"/>
</dbReference>
<reference evidence="1 2" key="1">
    <citation type="journal article" date="2013" name="Nature">
        <title>Insights into bilaterian evolution from three spiralian genomes.</title>
        <authorList>
            <person name="Simakov O."/>
            <person name="Marletaz F."/>
            <person name="Cho S.J."/>
            <person name="Edsinger-Gonzales E."/>
            <person name="Havlak P."/>
            <person name="Hellsten U."/>
            <person name="Kuo D.H."/>
            <person name="Larsson T."/>
            <person name="Lv J."/>
            <person name="Arendt D."/>
            <person name="Savage R."/>
            <person name="Osoegawa K."/>
            <person name="de Jong P."/>
            <person name="Grimwood J."/>
            <person name="Chapman J.A."/>
            <person name="Shapiro H."/>
            <person name="Aerts A."/>
            <person name="Otillar R.P."/>
            <person name="Terry A.Y."/>
            <person name="Boore J.L."/>
            <person name="Grigoriev I.V."/>
            <person name="Lindberg D.R."/>
            <person name="Seaver E.C."/>
            <person name="Weisblat D.A."/>
            <person name="Putnam N.H."/>
            <person name="Rokhsar D.S."/>
        </authorList>
    </citation>
    <scope>NUCLEOTIDE SEQUENCE [LARGE SCALE GENOMIC DNA]</scope>
</reference>
<dbReference type="InterPro" id="IPR021109">
    <property type="entry name" value="Peptidase_aspartic_dom_sf"/>
</dbReference>
<dbReference type="AlphaFoldDB" id="V4AB10"/>
<dbReference type="RefSeq" id="XP_009058803.1">
    <property type="nucleotide sequence ID" value="XM_009060555.1"/>
</dbReference>
<keyword evidence="2" id="KW-1185">Reference proteome</keyword>
<evidence type="ECO:0000313" key="2">
    <source>
        <dbReference type="Proteomes" id="UP000030746"/>
    </source>
</evidence>
<dbReference type="GeneID" id="20239612"/>
<dbReference type="SUPFAM" id="SSF50630">
    <property type="entry name" value="Acid proteases"/>
    <property type="match status" value="1"/>
</dbReference>
<proteinExistence type="predicted"/>
<evidence type="ECO:0000313" key="1">
    <source>
        <dbReference type="EMBL" id="ESO90481.1"/>
    </source>
</evidence>
<sequence>MEARPKYRKTSSYHSPAKQTLKTCPLCLQAKRGSSNHFLSMCPYLPEQDKKFMSRARQVLVDSDIEDVSDSLTAVGPISSRGVQVDQSPYLDTFYQHHHVRVTIDSGSETNMISHSLVLRLVIPVTKSTQHATQADGQTKLKIVGETRFELFRDTHILHLTALVVESMDVDLLGGTTFMSVNDVSVRPARVQVMIGEEIYKYGPSEDNKSPVVRRTQASVLRSTESTTIWPGQFIEVKLPANINQLSTVAIEPRLDSAQTNDHTRWPEPAILQSVGGKIRIPNATDLPVVIRRNSHFSQVVPVFTPESHNILPTPNQKLITPVVSSPVLSFEVLLKQYEQVFSPSPTGYNGAFGPFTAKVNKGPVLPPQRKGRIPQYSKDKLDDLQTKFDELEALGIFRKPEILDLSKIYYPAQLNYHSKIVHYGVRPNNIATISVEYTLVLSKEPTHQKTVTNVNDVKRNLQNVTIAADGTLVVRKTDPLTPIREVIVIPRELLQGLITALHIRLNHPSSYQMRLIVKRYLYALDIDQSVDRVKNQCHACK</sequence>
<dbReference type="KEGG" id="lgi:LOTGIDRAFT_164058"/>
<dbReference type="OrthoDB" id="6141573at2759"/>
<dbReference type="Proteomes" id="UP000030746">
    <property type="component" value="Unassembled WGS sequence"/>
</dbReference>
<protein>
    <submittedName>
        <fullName evidence="1">Uncharacterized protein</fullName>
    </submittedName>
</protein>
<dbReference type="Gene3D" id="2.40.70.10">
    <property type="entry name" value="Acid Proteases"/>
    <property type="match status" value="1"/>
</dbReference>
<gene>
    <name evidence="1" type="ORF">LOTGIDRAFT_164058</name>
</gene>